<dbReference type="EMBL" id="JFHR01000037">
    <property type="protein sequence ID" value="KEQ52661.1"/>
    <property type="molecule type" value="Genomic_DNA"/>
</dbReference>
<keyword evidence="1" id="KW-0472">Membrane</keyword>
<keyword evidence="1" id="KW-0812">Transmembrane</keyword>
<dbReference type="AlphaFoldDB" id="A0A081RBT8"/>
<dbReference type="RefSeq" id="WP_037453534.1">
    <property type="nucleotide sequence ID" value="NZ_JFHR01000037.1"/>
</dbReference>
<organism evidence="2 3">
    <name type="scientific">Sphingobium chlorophenolicum</name>
    <dbReference type="NCBI Taxonomy" id="46429"/>
    <lineage>
        <taxon>Bacteria</taxon>
        <taxon>Pseudomonadati</taxon>
        <taxon>Pseudomonadota</taxon>
        <taxon>Alphaproteobacteria</taxon>
        <taxon>Sphingomonadales</taxon>
        <taxon>Sphingomonadaceae</taxon>
        <taxon>Sphingobium</taxon>
    </lineage>
</organism>
<feature type="transmembrane region" description="Helical" evidence="1">
    <location>
        <begin position="27"/>
        <end position="45"/>
    </location>
</feature>
<evidence type="ECO:0008006" key="4">
    <source>
        <dbReference type="Google" id="ProtNLM"/>
    </source>
</evidence>
<feature type="transmembrane region" description="Helical" evidence="1">
    <location>
        <begin position="189"/>
        <end position="209"/>
    </location>
</feature>
<feature type="transmembrane region" description="Helical" evidence="1">
    <location>
        <begin position="115"/>
        <end position="134"/>
    </location>
</feature>
<sequence length="261" mass="28601">MVRTVKDHLYRKSVAVVLSMQVNLERIVAIWILAAAFACGLRLAFPATPYQDTPWTTGTGLLPYLLVVGAPVGSLLLGLKLFPAGRVHAQPAFRLAQVGRWRKVDCLKAREMSQFGLYGVMASLLVGIALNVPVRTLEFLGAIPALGSYSPPWFIGLYGVMLADVVILSSLYMFAFAMALRLVPLFPRFLVMVWGIDLLAQLSIARLVAGIDNVPHAVDAALLDMLTGNVKKVLISAAIWLPYLLLSERVNVTFRQRISVN</sequence>
<name>A0A081RBT8_SPHCR</name>
<dbReference type="PATRIC" id="fig|46429.4.peg.2995"/>
<gene>
    <name evidence="2" type="ORF">BV95_03021</name>
</gene>
<reference evidence="2 3" key="1">
    <citation type="submission" date="2014-02" db="EMBL/GenBank/DDBJ databases">
        <title>Whole genome sequence of Sphingobium chlorophenolicum NBRC 16172.</title>
        <authorList>
            <person name="Gan H.M."/>
            <person name="Gan H.Y."/>
            <person name="Chew T.H."/>
            <person name="Savka M.A."/>
        </authorList>
    </citation>
    <scope>NUCLEOTIDE SEQUENCE [LARGE SCALE GENOMIC DNA]</scope>
    <source>
        <strain evidence="2 3">NBRC 16172</strain>
    </source>
</reference>
<protein>
    <recommendedName>
        <fullName evidence="4">DUF2569 domain-containing protein</fullName>
    </recommendedName>
</protein>
<feature type="transmembrane region" description="Helical" evidence="1">
    <location>
        <begin position="229"/>
        <end position="246"/>
    </location>
</feature>
<dbReference type="eggNOG" id="ENOG50329MU">
    <property type="taxonomic scope" value="Bacteria"/>
</dbReference>
<keyword evidence="1" id="KW-1133">Transmembrane helix</keyword>
<evidence type="ECO:0000313" key="3">
    <source>
        <dbReference type="Proteomes" id="UP000028411"/>
    </source>
</evidence>
<accession>A0A081RBT8</accession>
<feature type="transmembrane region" description="Helical" evidence="1">
    <location>
        <begin position="61"/>
        <end position="82"/>
    </location>
</feature>
<comment type="caution">
    <text evidence="2">The sequence shown here is derived from an EMBL/GenBank/DDBJ whole genome shotgun (WGS) entry which is preliminary data.</text>
</comment>
<dbReference type="Proteomes" id="UP000028411">
    <property type="component" value="Unassembled WGS sequence"/>
</dbReference>
<feature type="transmembrane region" description="Helical" evidence="1">
    <location>
        <begin position="154"/>
        <end position="177"/>
    </location>
</feature>
<proteinExistence type="predicted"/>
<evidence type="ECO:0000256" key="1">
    <source>
        <dbReference type="SAM" id="Phobius"/>
    </source>
</evidence>
<dbReference type="OrthoDB" id="7425212at2"/>
<evidence type="ECO:0000313" key="2">
    <source>
        <dbReference type="EMBL" id="KEQ52661.1"/>
    </source>
</evidence>